<dbReference type="OMA" id="MRHRNPA"/>
<dbReference type="InterPro" id="IPR043424">
    <property type="entry name" value="BLT-like"/>
</dbReference>
<dbReference type="PANTHER" id="PTHR31071">
    <property type="entry name" value="GB|AAF24581.1"/>
    <property type="match status" value="1"/>
</dbReference>
<proteinExistence type="predicted"/>
<keyword evidence="1" id="KW-0175">Coiled coil</keyword>
<sequence>MMSGSNESFSRDPLTTHTAPSWNLYDNPCFNSCYVSAPLHQKVRESFRDLTGCKPGMDSDLDRARAQIMELKSELELERKVRRRAESANRKLLKEVGKERKAREELAGECHQLEKEVEIARSEMGRLRVEFENERKMMKMVEVLREERVQMKLTEANLLYEEKYKKLVSTAAGNERGKSENGVQSSHSSLDKSTAAKKISSGHHRCGNIAIFSSAEPENPHIKQGIKGFVEFPKVIQAMGSKKKLMGTKLESQKAQICILLKQNSSIKSTKLVTS</sequence>
<organism evidence="3 4">
    <name type="scientific">Kalanchoe fedtschenkoi</name>
    <name type="common">Lavender scallops</name>
    <name type="synonym">South American air plant</name>
    <dbReference type="NCBI Taxonomy" id="63787"/>
    <lineage>
        <taxon>Eukaryota</taxon>
        <taxon>Viridiplantae</taxon>
        <taxon>Streptophyta</taxon>
        <taxon>Embryophyta</taxon>
        <taxon>Tracheophyta</taxon>
        <taxon>Spermatophyta</taxon>
        <taxon>Magnoliopsida</taxon>
        <taxon>eudicotyledons</taxon>
        <taxon>Gunneridae</taxon>
        <taxon>Pentapetalae</taxon>
        <taxon>Saxifragales</taxon>
        <taxon>Crassulaceae</taxon>
        <taxon>Kalanchoe</taxon>
    </lineage>
</organism>
<dbReference type="PANTHER" id="PTHR31071:SF39">
    <property type="entry name" value="PROTEIN BRANCHLESS TRICHOME"/>
    <property type="match status" value="1"/>
</dbReference>
<protein>
    <recommendedName>
        <fullName evidence="5">Branchless trichome</fullName>
    </recommendedName>
</protein>
<evidence type="ECO:0000256" key="1">
    <source>
        <dbReference type="SAM" id="Coils"/>
    </source>
</evidence>
<evidence type="ECO:0000256" key="2">
    <source>
        <dbReference type="SAM" id="MobiDB-lite"/>
    </source>
</evidence>
<feature type="coiled-coil region" evidence="1">
    <location>
        <begin position="61"/>
        <end position="130"/>
    </location>
</feature>
<evidence type="ECO:0008006" key="5">
    <source>
        <dbReference type="Google" id="ProtNLM"/>
    </source>
</evidence>
<evidence type="ECO:0000313" key="4">
    <source>
        <dbReference type="Proteomes" id="UP000594263"/>
    </source>
</evidence>
<reference evidence="3" key="1">
    <citation type="submission" date="2021-01" db="UniProtKB">
        <authorList>
            <consortium name="EnsemblPlants"/>
        </authorList>
    </citation>
    <scope>IDENTIFICATION</scope>
</reference>
<evidence type="ECO:0000313" key="3">
    <source>
        <dbReference type="EnsemblPlants" id="Kaladp0437s0003.1.v1.1.CDS.1"/>
    </source>
</evidence>
<dbReference type="Gramene" id="Kaladp0437s0003.1.v1.1">
    <property type="protein sequence ID" value="Kaladp0437s0003.1.v1.1.CDS.1"/>
    <property type="gene ID" value="Kaladp0437s0003.v1.1"/>
</dbReference>
<accession>A0A7N0VBQ7</accession>
<dbReference type="AlphaFoldDB" id="A0A7N0VBQ7"/>
<dbReference type="Proteomes" id="UP000594263">
    <property type="component" value="Unplaced"/>
</dbReference>
<name>A0A7N0VBQ7_KALFE</name>
<feature type="region of interest" description="Disordered" evidence="2">
    <location>
        <begin position="172"/>
        <end position="200"/>
    </location>
</feature>
<feature type="compositionally biased region" description="Polar residues" evidence="2">
    <location>
        <begin position="181"/>
        <end position="192"/>
    </location>
</feature>
<dbReference type="EnsemblPlants" id="Kaladp0437s0003.1.v1.1">
    <property type="protein sequence ID" value="Kaladp0437s0003.1.v1.1.CDS.1"/>
    <property type="gene ID" value="Kaladp0437s0003.v1.1"/>
</dbReference>
<keyword evidence="4" id="KW-1185">Reference proteome</keyword>